<accession>A0A5A7UNU1</accession>
<protein>
    <recommendedName>
        <fullName evidence="2">DUF8039 domain-containing protein</fullName>
    </recommendedName>
</protein>
<reference evidence="3 4" key="1">
    <citation type="submission" date="2019-08" db="EMBL/GenBank/DDBJ databases">
        <title>Draft genome sequences of two oriental melons (Cucumis melo L. var makuwa).</title>
        <authorList>
            <person name="Kwon S.-Y."/>
        </authorList>
    </citation>
    <scope>NUCLEOTIDE SEQUENCE [LARGE SCALE GENOMIC DNA]</scope>
    <source>
        <strain evidence="4">cv. SW 3</strain>
        <tissue evidence="3">Leaf</tissue>
    </source>
</reference>
<dbReference type="PANTHER" id="PTHR33018">
    <property type="entry name" value="OS10G0338966 PROTEIN-RELATED"/>
    <property type="match status" value="1"/>
</dbReference>
<dbReference type="Pfam" id="PF26133">
    <property type="entry name" value="DUF8039"/>
    <property type="match status" value="1"/>
</dbReference>
<feature type="compositionally biased region" description="Acidic residues" evidence="1">
    <location>
        <begin position="85"/>
        <end position="95"/>
    </location>
</feature>
<gene>
    <name evidence="3" type="ORF">E6C27_scaffold226G00350</name>
</gene>
<proteinExistence type="predicted"/>
<name>A0A5A7UNU1_CUCMM</name>
<feature type="region of interest" description="Disordered" evidence="1">
    <location>
        <begin position="85"/>
        <end position="113"/>
    </location>
</feature>
<evidence type="ECO:0000256" key="1">
    <source>
        <dbReference type="SAM" id="MobiDB-lite"/>
    </source>
</evidence>
<evidence type="ECO:0000313" key="3">
    <source>
        <dbReference type="EMBL" id="KAA0056267.1"/>
    </source>
</evidence>
<dbReference type="OrthoDB" id="1682357at2759"/>
<organism evidence="3 4">
    <name type="scientific">Cucumis melo var. makuwa</name>
    <name type="common">Oriental melon</name>
    <dbReference type="NCBI Taxonomy" id="1194695"/>
    <lineage>
        <taxon>Eukaryota</taxon>
        <taxon>Viridiplantae</taxon>
        <taxon>Streptophyta</taxon>
        <taxon>Embryophyta</taxon>
        <taxon>Tracheophyta</taxon>
        <taxon>Spermatophyta</taxon>
        <taxon>Magnoliopsida</taxon>
        <taxon>eudicotyledons</taxon>
        <taxon>Gunneridae</taxon>
        <taxon>Pentapetalae</taxon>
        <taxon>rosids</taxon>
        <taxon>fabids</taxon>
        <taxon>Cucurbitales</taxon>
        <taxon>Cucurbitaceae</taxon>
        <taxon>Benincaseae</taxon>
        <taxon>Cucumis</taxon>
    </lineage>
</organism>
<evidence type="ECO:0000259" key="2">
    <source>
        <dbReference type="Pfam" id="PF26133"/>
    </source>
</evidence>
<dbReference type="AlphaFoldDB" id="A0A5A7UNU1"/>
<feature type="compositionally biased region" description="Polar residues" evidence="1">
    <location>
        <begin position="42"/>
        <end position="54"/>
    </location>
</feature>
<feature type="region of interest" description="Disordered" evidence="1">
    <location>
        <begin position="1"/>
        <end position="71"/>
    </location>
</feature>
<feature type="compositionally biased region" description="Basic and acidic residues" evidence="1">
    <location>
        <begin position="16"/>
        <end position="27"/>
    </location>
</feature>
<feature type="domain" description="DUF8039" evidence="2">
    <location>
        <begin position="336"/>
        <end position="418"/>
    </location>
</feature>
<comment type="caution">
    <text evidence="3">The sequence shown here is derived from an EMBL/GenBank/DDBJ whole genome shotgun (WGS) entry which is preliminary data.</text>
</comment>
<sequence>MDLTQPSTDDEENEGEALHLREKEIRETSPLPDPLLEEATTPLPSSHVNATIHPQSRRPPNRPLDSPAGRTRSAVRKLLVEEVESQLEENENVDCEEVHTKEPSPKKTRGRTKMQTIAMEPEMKLDIRYNGYGQPIGETSVGLSSFLGTLFREVVPVNVATWKKISTRQKEILWHSIQMGGLWRASKSRLVSKIGEASNDEELNKLKPDNISSMHDWNDFIKHKTSATFKAKSKKFKDMKQKQLPHTCSQKVFLNSDYTSRCLDEGTCEERWNTYELASGQHSDELKSVVASLLKDKEKISDDNSNHLVKRVPSSAHIRTHTPTPIINSPPSVTTNNPHKCLLLDWIGSGEVIAEGRWSSNDPSVLVHHVPLGPNAVRVWVDTVKIPNFFLWRPTSYIIVIDDALGTTVAWPMDKVKLCD</sequence>
<dbReference type="Proteomes" id="UP000321393">
    <property type="component" value="Unassembled WGS sequence"/>
</dbReference>
<evidence type="ECO:0000313" key="4">
    <source>
        <dbReference type="Proteomes" id="UP000321393"/>
    </source>
</evidence>
<feature type="compositionally biased region" description="Basic and acidic residues" evidence="1">
    <location>
        <begin position="96"/>
        <end position="105"/>
    </location>
</feature>
<dbReference type="PANTHER" id="PTHR33018:SF34">
    <property type="entry name" value="OS02G0472350 PROTEIN"/>
    <property type="match status" value="1"/>
</dbReference>
<dbReference type="InterPro" id="IPR058352">
    <property type="entry name" value="DUF8039"/>
</dbReference>
<dbReference type="EMBL" id="SSTE01007677">
    <property type="protein sequence ID" value="KAA0056267.1"/>
    <property type="molecule type" value="Genomic_DNA"/>
</dbReference>